<comment type="caution">
    <text evidence="2">The sequence shown here is derived from an EMBL/GenBank/DDBJ whole genome shotgun (WGS) entry which is preliminary data.</text>
</comment>
<dbReference type="EMBL" id="BMGI01000003">
    <property type="protein sequence ID" value="GGD35260.1"/>
    <property type="molecule type" value="Genomic_DNA"/>
</dbReference>
<feature type="domain" description="Helicase HerA central" evidence="1">
    <location>
        <begin position="149"/>
        <end position="317"/>
    </location>
</feature>
<dbReference type="InterPro" id="IPR008571">
    <property type="entry name" value="HerA-like"/>
</dbReference>
<name>A0ABQ1QPS5_9RHOB</name>
<keyword evidence="3" id="KW-1185">Reference proteome</keyword>
<evidence type="ECO:0000313" key="2">
    <source>
        <dbReference type="EMBL" id="GGD35260.1"/>
    </source>
</evidence>
<gene>
    <name evidence="2" type="ORF">GCM10011358_19020</name>
</gene>
<dbReference type="InterPro" id="IPR002789">
    <property type="entry name" value="HerA_central"/>
</dbReference>
<sequence>MSDERLQKEAVLRIGEVSAVTGRRISIAVDKDKNLSELFFDGDLVRNIAVGSYVDIRKGYLSLIGKVDGENAQPDENGKNELKETKLSRRVLSVSLVGFLDRRGEFSGGTKELPLVGNEAYLLTREKVYQVHNLVSRNGIALHVASSDYEGYDIALPVDGLMNSHIAIFGNTGSGKSNTLAILYQSFISEMRTRNKDAFDANCRILVFDFNGEYSGNDCLTQEKSVYDLSTRVDGGDKIPLSDDGLLDIEMLSIISDATEKTQKPFLKRALALRKRVLSGDDALEHTRNIIRNQVRQILQMSDKVRADLLLDYLRQILPNVDLEGMPIELAIDLDWNNKFAEFTWNGNYLKSDPEQIPNTFVYNHVANFVLSGDIISDFIVFTYVQMIYDVLSNRAQNEHIAPAINKLKSKQKDIRKVFDSSPESKFFDSNVVVVNLHDVNLEMKKTIPLLLSRMVYQDHKKNYVGKSLSIVIDEAHNILSRESAREAESWKDYRLETFEEIIKEGRKFGVFVTIASQRPNDISQTITSQAHNYFIHRLINQKDLQSIASAVSYIDKLTEESIPTLPTGTCVFSGIAGQMPLKLSIKELDAHLQPRSTTLKFGEIVSPDG</sequence>
<evidence type="ECO:0000313" key="3">
    <source>
        <dbReference type="Proteomes" id="UP000617355"/>
    </source>
</evidence>
<accession>A0ABQ1QPS5</accession>
<dbReference type="Proteomes" id="UP000617355">
    <property type="component" value="Unassembled WGS sequence"/>
</dbReference>
<protein>
    <recommendedName>
        <fullName evidence="1">Helicase HerA central domain-containing protein</fullName>
    </recommendedName>
</protein>
<dbReference type="Gene3D" id="3.40.50.300">
    <property type="entry name" value="P-loop containing nucleotide triphosphate hydrolases"/>
    <property type="match status" value="2"/>
</dbReference>
<dbReference type="Pfam" id="PF01935">
    <property type="entry name" value="DUF87"/>
    <property type="match status" value="1"/>
</dbReference>
<dbReference type="PANTHER" id="PTHR42957">
    <property type="entry name" value="HELICASE MJ1565-RELATED"/>
    <property type="match status" value="1"/>
</dbReference>
<proteinExistence type="predicted"/>
<organism evidence="2 3">
    <name type="scientific">Sinisalibacter lacisalsi</name>
    <dbReference type="NCBI Taxonomy" id="1526570"/>
    <lineage>
        <taxon>Bacteria</taxon>
        <taxon>Pseudomonadati</taxon>
        <taxon>Pseudomonadota</taxon>
        <taxon>Alphaproteobacteria</taxon>
        <taxon>Rhodobacterales</taxon>
        <taxon>Roseobacteraceae</taxon>
        <taxon>Sinisalibacter</taxon>
    </lineage>
</organism>
<evidence type="ECO:0000259" key="1">
    <source>
        <dbReference type="Pfam" id="PF01935"/>
    </source>
</evidence>
<dbReference type="SUPFAM" id="SSF52540">
    <property type="entry name" value="P-loop containing nucleoside triphosphate hydrolases"/>
    <property type="match status" value="1"/>
</dbReference>
<dbReference type="RefSeq" id="WP_188527428.1">
    <property type="nucleotide sequence ID" value="NZ_BMGI01000003.1"/>
</dbReference>
<dbReference type="InterPro" id="IPR027417">
    <property type="entry name" value="P-loop_NTPase"/>
</dbReference>
<reference evidence="3" key="1">
    <citation type="journal article" date="2019" name="Int. J. Syst. Evol. Microbiol.">
        <title>The Global Catalogue of Microorganisms (GCM) 10K type strain sequencing project: providing services to taxonomists for standard genome sequencing and annotation.</title>
        <authorList>
            <consortium name="The Broad Institute Genomics Platform"/>
            <consortium name="The Broad Institute Genome Sequencing Center for Infectious Disease"/>
            <person name="Wu L."/>
            <person name="Ma J."/>
        </authorList>
    </citation>
    <scope>NUCLEOTIDE SEQUENCE [LARGE SCALE GENOMIC DNA]</scope>
    <source>
        <strain evidence="3">CGMCC 1.12922</strain>
    </source>
</reference>
<dbReference type="PANTHER" id="PTHR42957:SF1">
    <property type="entry name" value="HELICASE MJ1565-RELATED"/>
    <property type="match status" value="1"/>
</dbReference>